<dbReference type="InterPro" id="IPR000683">
    <property type="entry name" value="Gfo/Idh/MocA-like_OxRdtase_N"/>
</dbReference>
<dbReference type="STRING" id="69895.SAMN05192551_103125"/>
<dbReference type="InterPro" id="IPR004104">
    <property type="entry name" value="Gfo/Idh/MocA-like_OxRdtase_C"/>
</dbReference>
<protein>
    <submittedName>
        <fullName evidence="4">UDP-N-acetyl-2-amino-2-deoxyglucuronate dehydrogenase</fullName>
    </submittedName>
</protein>
<dbReference type="Pfam" id="PF01408">
    <property type="entry name" value="GFO_IDH_MocA"/>
    <property type="match status" value="1"/>
</dbReference>
<dbReference type="SUPFAM" id="SSF51735">
    <property type="entry name" value="NAD(P)-binding Rossmann-fold domains"/>
    <property type="match status" value="1"/>
</dbReference>
<evidence type="ECO:0000256" key="1">
    <source>
        <dbReference type="ARBA" id="ARBA00010928"/>
    </source>
</evidence>
<feature type="domain" description="Gfo/Idh/MocA-like oxidoreductase N-terminal" evidence="2">
    <location>
        <begin position="2"/>
        <end position="119"/>
    </location>
</feature>
<dbReference type="Pfam" id="PF02894">
    <property type="entry name" value="GFO_IDH_MocA_C"/>
    <property type="match status" value="1"/>
</dbReference>
<proteinExistence type="inferred from homology"/>
<dbReference type="AlphaFoldDB" id="A0A1I3D2V8"/>
<organism evidence="4 5">
    <name type="scientific">Tindallia magadiensis</name>
    <dbReference type="NCBI Taxonomy" id="69895"/>
    <lineage>
        <taxon>Bacteria</taxon>
        <taxon>Bacillati</taxon>
        <taxon>Bacillota</taxon>
        <taxon>Clostridia</taxon>
        <taxon>Peptostreptococcales</taxon>
        <taxon>Tindalliaceae</taxon>
        <taxon>Tindallia</taxon>
    </lineage>
</organism>
<dbReference type="Gene3D" id="3.30.360.10">
    <property type="entry name" value="Dihydrodipicolinate Reductase, domain 2"/>
    <property type="match status" value="1"/>
</dbReference>
<dbReference type="InterPro" id="IPR052515">
    <property type="entry name" value="Gfo/Idh/MocA_Oxidoreductase"/>
</dbReference>
<dbReference type="PANTHER" id="PTHR43249">
    <property type="entry name" value="UDP-N-ACETYL-2-AMINO-2-DEOXY-D-GLUCURONATE OXIDASE"/>
    <property type="match status" value="1"/>
</dbReference>
<dbReference type="Proteomes" id="UP000199287">
    <property type="component" value="Unassembled WGS sequence"/>
</dbReference>
<keyword evidence="5" id="KW-1185">Reference proteome</keyword>
<sequence length="341" mass="38304">MFNFALIGCGRISQNHIDALAKHSDQAKIIAVCDIVPDRAQNVAKKTGAQAYTSYAELLERTDLDAVILCTPSGLHPEHGIMAAQKGIHVITEKPMGTNLKKADELIKACDDHNVHLFVVKQNRLNTTLQLLKKAIDKERFGRIYMANVNVFWTRPQDYYDQAKWRGTWEFDGGAFMNQASHYVDMLEWFMGPVESVMAYTSTMARKIETEDTGVAALKFRNGALGSMNVTMLTYPKNYEGSITILGEKGTVKIGGIAVNKIEQWEFDTYDDDDKEIENMGYTPPNVYGFGHTGYYNNVLEVMNQKAEPDTDGREGRKSLELILAIYKSARENKSIPLPLD</sequence>
<comment type="similarity">
    <text evidence="1">Belongs to the Gfo/Idh/MocA family.</text>
</comment>
<name>A0A1I3D2V8_9FIRM</name>
<gene>
    <name evidence="4" type="ORF">SAMN05192551_103125</name>
</gene>
<evidence type="ECO:0000259" key="3">
    <source>
        <dbReference type="Pfam" id="PF02894"/>
    </source>
</evidence>
<dbReference type="OrthoDB" id="9815825at2"/>
<dbReference type="EMBL" id="FOQA01000003">
    <property type="protein sequence ID" value="SFH80996.1"/>
    <property type="molecule type" value="Genomic_DNA"/>
</dbReference>
<dbReference type="RefSeq" id="WP_093371094.1">
    <property type="nucleotide sequence ID" value="NZ_FOQA01000003.1"/>
</dbReference>
<dbReference type="Gene3D" id="3.40.50.720">
    <property type="entry name" value="NAD(P)-binding Rossmann-like Domain"/>
    <property type="match status" value="1"/>
</dbReference>
<reference evidence="5" key="1">
    <citation type="submission" date="2016-10" db="EMBL/GenBank/DDBJ databases">
        <authorList>
            <person name="Varghese N."/>
            <person name="Submissions S."/>
        </authorList>
    </citation>
    <scope>NUCLEOTIDE SEQUENCE [LARGE SCALE GENOMIC DNA]</scope>
    <source>
        <strain evidence="5">Z-7934</strain>
    </source>
</reference>
<accession>A0A1I3D2V8</accession>
<dbReference type="InterPro" id="IPR036291">
    <property type="entry name" value="NAD(P)-bd_dom_sf"/>
</dbReference>
<feature type="domain" description="Gfo/Idh/MocA-like oxidoreductase C-terminal" evidence="3">
    <location>
        <begin position="133"/>
        <end position="338"/>
    </location>
</feature>
<dbReference type="PANTHER" id="PTHR43249:SF1">
    <property type="entry name" value="D-GLUCOSIDE 3-DEHYDROGENASE"/>
    <property type="match status" value="1"/>
</dbReference>
<evidence type="ECO:0000313" key="5">
    <source>
        <dbReference type="Proteomes" id="UP000199287"/>
    </source>
</evidence>
<evidence type="ECO:0000259" key="2">
    <source>
        <dbReference type="Pfam" id="PF01408"/>
    </source>
</evidence>
<dbReference type="GO" id="GO:0000166">
    <property type="term" value="F:nucleotide binding"/>
    <property type="evidence" value="ECO:0007669"/>
    <property type="project" value="InterPro"/>
</dbReference>
<evidence type="ECO:0000313" key="4">
    <source>
        <dbReference type="EMBL" id="SFH80996.1"/>
    </source>
</evidence>
<dbReference type="SUPFAM" id="SSF55347">
    <property type="entry name" value="Glyceraldehyde-3-phosphate dehydrogenase-like, C-terminal domain"/>
    <property type="match status" value="1"/>
</dbReference>